<protein>
    <submittedName>
        <fullName evidence="5">Acyl-CoA thioesterase II</fullName>
    </submittedName>
</protein>
<dbReference type="Pfam" id="PF02551">
    <property type="entry name" value="Acyl_CoA_thio"/>
    <property type="match status" value="1"/>
</dbReference>
<accession>A0ABP8JW08</accession>
<evidence type="ECO:0000259" key="3">
    <source>
        <dbReference type="Pfam" id="PF02551"/>
    </source>
</evidence>
<comment type="caution">
    <text evidence="5">The sequence shown here is derived from an EMBL/GenBank/DDBJ whole genome shotgun (WGS) entry which is preliminary data.</text>
</comment>
<dbReference type="SUPFAM" id="SSF54637">
    <property type="entry name" value="Thioesterase/thiol ester dehydrase-isomerase"/>
    <property type="match status" value="2"/>
</dbReference>
<dbReference type="InterPro" id="IPR049449">
    <property type="entry name" value="TesB_ACOT8-like_N"/>
</dbReference>
<feature type="domain" description="Acyl-CoA thioesterase-like N-terminal HotDog" evidence="4">
    <location>
        <begin position="73"/>
        <end position="157"/>
    </location>
</feature>
<name>A0ABP8JW08_9MICO</name>
<evidence type="ECO:0000256" key="1">
    <source>
        <dbReference type="ARBA" id="ARBA00006538"/>
    </source>
</evidence>
<proteinExistence type="inferred from homology"/>
<dbReference type="InterPro" id="IPR025652">
    <property type="entry name" value="TesB_C"/>
</dbReference>
<dbReference type="PANTHER" id="PTHR11066:SF34">
    <property type="entry name" value="ACYL-COENZYME A THIOESTERASE 8"/>
    <property type="match status" value="1"/>
</dbReference>
<evidence type="ECO:0000313" key="5">
    <source>
        <dbReference type="EMBL" id="GAA4396863.1"/>
    </source>
</evidence>
<evidence type="ECO:0000256" key="2">
    <source>
        <dbReference type="ARBA" id="ARBA00022801"/>
    </source>
</evidence>
<evidence type="ECO:0000259" key="4">
    <source>
        <dbReference type="Pfam" id="PF13622"/>
    </source>
</evidence>
<dbReference type="InterPro" id="IPR029069">
    <property type="entry name" value="HotDog_dom_sf"/>
</dbReference>
<dbReference type="CDD" id="cd03444">
    <property type="entry name" value="Thioesterase_II_repeat1"/>
    <property type="match status" value="1"/>
</dbReference>
<reference evidence="6" key="1">
    <citation type="journal article" date="2019" name="Int. J. Syst. Evol. Microbiol.">
        <title>The Global Catalogue of Microorganisms (GCM) 10K type strain sequencing project: providing services to taxonomists for standard genome sequencing and annotation.</title>
        <authorList>
            <consortium name="The Broad Institute Genomics Platform"/>
            <consortium name="The Broad Institute Genome Sequencing Center for Infectious Disease"/>
            <person name="Wu L."/>
            <person name="Ma J."/>
        </authorList>
    </citation>
    <scope>NUCLEOTIDE SEQUENCE [LARGE SCALE GENOMIC DNA]</scope>
    <source>
        <strain evidence="6">JCM 17738</strain>
    </source>
</reference>
<dbReference type="EMBL" id="BAABFX010000027">
    <property type="protein sequence ID" value="GAA4396863.1"/>
    <property type="molecule type" value="Genomic_DNA"/>
</dbReference>
<dbReference type="Gene3D" id="2.40.160.210">
    <property type="entry name" value="Acyl-CoA thioesterase, double hotdog domain"/>
    <property type="match status" value="1"/>
</dbReference>
<dbReference type="InterPro" id="IPR003703">
    <property type="entry name" value="Acyl_CoA_thio"/>
</dbReference>
<dbReference type="Pfam" id="PF13622">
    <property type="entry name" value="4HBT_3"/>
    <property type="match status" value="1"/>
</dbReference>
<dbReference type="RefSeq" id="WP_246197015.1">
    <property type="nucleotide sequence ID" value="NZ_BAABFX010000027.1"/>
</dbReference>
<organism evidence="5 6">
    <name type="scientific">Ornithinibacter aureus</name>
    <dbReference type="NCBI Taxonomy" id="622664"/>
    <lineage>
        <taxon>Bacteria</taxon>
        <taxon>Bacillati</taxon>
        <taxon>Actinomycetota</taxon>
        <taxon>Actinomycetes</taxon>
        <taxon>Micrococcales</taxon>
        <taxon>Intrasporangiaceae</taxon>
        <taxon>Ornithinibacter</taxon>
    </lineage>
</organism>
<keyword evidence="2" id="KW-0378">Hydrolase</keyword>
<keyword evidence="6" id="KW-1185">Reference proteome</keyword>
<comment type="similarity">
    <text evidence="1">Belongs to the C/M/P thioester hydrolase family.</text>
</comment>
<gene>
    <name evidence="5" type="ORF">GCM10023153_20230</name>
</gene>
<evidence type="ECO:0000313" key="6">
    <source>
        <dbReference type="Proteomes" id="UP001500390"/>
    </source>
</evidence>
<sequence length="337" mass="36798">MTSSDSTQPPENTQPAPLLDLLATLDLEELGSAVMSVQPLSTADTADGTLPTPLPETFAEDITLFRGQSQKQPHGRVFGGQVLAQGVIACGRTVRVIEGGEKRRLHSLHAYFMRPGDDTQPITFSVERMRDGRSFSTRRVHAIQHGKPILSMSASFQDPDAGLDHQDPFPQAPSPDTLPSLAELFEGVDHPAARHMAEGRAIDQRHVEGNLFATPATDRVADQRVWMRATGTLPDDPLIHDAVLAYASDYSLLETILRRHGRTWTTPGLRAASLDHAMWFHRPARADEWILYAEHSPSAQGGRGLGIGRMFTEGGILVATVAQEGMLRVPSPEDDRG</sequence>
<feature type="domain" description="Acyl-CoA thioesterase 2 C-terminal" evidence="3">
    <location>
        <begin position="217"/>
        <end position="326"/>
    </location>
</feature>
<dbReference type="InterPro" id="IPR042171">
    <property type="entry name" value="Acyl-CoA_hotdog"/>
</dbReference>
<dbReference type="Proteomes" id="UP001500390">
    <property type="component" value="Unassembled WGS sequence"/>
</dbReference>
<dbReference type="PANTHER" id="PTHR11066">
    <property type="entry name" value="ACYL-COA THIOESTERASE"/>
    <property type="match status" value="1"/>
</dbReference>
<dbReference type="CDD" id="cd03445">
    <property type="entry name" value="Thioesterase_II_repeat2"/>
    <property type="match status" value="1"/>
</dbReference>